<dbReference type="OrthoDB" id="2739814at2"/>
<keyword evidence="1" id="KW-1133">Transmembrane helix</keyword>
<sequence>MRTYSILFIVIALMHTMTLVNVTIIKGEWNGIVLFISNILFLIAAVYFGTEYRANKKRKR</sequence>
<comment type="caution">
    <text evidence="2">The sequence shown here is derived from an EMBL/GenBank/DDBJ whole genome shotgun (WGS) entry which is preliminary data.</text>
</comment>
<proteinExistence type="predicted"/>
<dbReference type="EMBL" id="RCHR01000014">
    <property type="protein sequence ID" value="RLL39985.1"/>
    <property type="molecule type" value="Genomic_DNA"/>
</dbReference>
<evidence type="ECO:0000313" key="2">
    <source>
        <dbReference type="EMBL" id="RLL39985.1"/>
    </source>
</evidence>
<keyword evidence="3" id="KW-1185">Reference proteome</keyword>
<keyword evidence="1" id="KW-0472">Membrane</keyword>
<dbReference type="AlphaFoldDB" id="A0A498DHD8"/>
<reference evidence="2 3" key="1">
    <citation type="submission" date="2018-10" db="EMBL/GenBank/DDBJ databases">
        <title>Oceanobacillus sp. YLB-02 draft genome.</title>
        <authorList>
            <person name="Yu L."/>
        </authorList>
    </citation>
    <scope>NUCLEOTIDE SEQUENCE [LARGE SCALE GENOMIC DNA]</scope>
    <source>
        <strain evidence="2 3">YLB-02</strain>
    </source>
</reference>
<name>A0A498DHD8_9BACI</name>
<evidence type="ECO:0000256" key="1">
    <source>
        <dbReference type="SAM" id="Phobius"/>
    </source>
</evidence>
<protein>
    <submittedName>
        <fullName evidence="2">Uncharacterized protein</fullName>
    </submittedName>
</protein>
<organism evidence="2 3">
    <name type="scientific">Oceanobacillus piezotolerans</name>
    <dbReference type="NCBI Taxonomy" id="2448030"/>
    <lineage>
        <taxon>Bacteria</taxon>
        <taxon>Bacillati</taxon>
        <taxon>Bacillota</taxon>
        <taxon>Bacilli</taxon>
        <taxon>Bacillales</taxon>
        <taxon>Bacillaceae</taxon>
        <taxon>Oceanobacillus</taxon>
    </lineage>
</organism>
<evidence type="ECO:0000313" key="3">
    <source>
        <dbReference type="Proteomes" id="UP000270219"/>
    </source>
</evidence>
<dbReference type="Proteomes" id="UP000270219">
    <property type="component" value="Unassembled WGS sequence"/>
</dbReference>
<gene>
    <name evidence="2" type="ORF">D8M04_19565</name>
</gene>
<dbReference type="RefSeq" id="WP_121525099.1">
    <property type="nucleotide sequence ID" value="NZ_RCHR01000014.1"/>
</dbReference>
<feature type="transmembrane region" description="Helical" evidence="1">
    <location>
        <begin position="31"/>
        <end position="50"/>
    </location>
</feature>
<feature type="transmembrane region" description="Helical" evidence="1">
    <location>
        <begin position="7"/>
        <end position="25"/>
    </location>
</feature>
<keyword evidence="1" id="KW-0812">Transmembrane</keyword>
<accession>A0A498DHD8</accession>